<dbReference type="Proteomes" id="UP001596072">
    <property type="component" value="Unassembled WGS sequence"/>
</dbReference>
<keyword evidence="1" id="KW-0812">Transmembrane</keyword>
<proteinExistence type="predicted"/>
<name>A0ABW0ZKX4_9ACTN</name>
<comment type="caution">
    <text evidence="2">The sequence shown here is derived from an EMBL/GenBank/DDBJ whole genome shotgun (WGS) entry which is preliminary data.</text>
</comment>
<reference evidence="3" key="1">
    <citation type="journal article" date="2019" name="Int. J. Syst. Evol. Microbiol.">
        <title>The Global Catalogue of Microorganisms (GCM) 10K type strain sequencing project: providing services to taxonomists for standard genome sequencing and annotation.</title>
        <authorList>
            <consortium name="The Broad Institute Genomics Platform"/>
            <consortium name="The Broad Institute Genome Sequencing Center for Infectious Disease"/>
            <person name="Wu L."/>
            <person name="Ma J."/>
        </authorList>
    </citation>
    <scope>NUCLEOTIDE SEQUENCE [LARGE SCALE GENOMIC DNA]</scope>
    <source>
        <strain evidence="3">YIM 94188</strain>
    </source>
</reference>
<sequence>MSLSPFPGFWIALFTLGIARASWISSTNRTLGRGGAGFLFAWFLPFCANYGVTGRLNETLAAAGSSHRESPWLVFWLTGWPFIGSKKRIRRAVSYLNDAHRVHQSAAVA</sequence>
<dbReference type="RefSeq" id="WP_136431980.1">
    <property type="nucleotide sequence ID" value="NZ_JBHSNS010000013.1"/>
</dbReference>
<protein>
    <recommendedName>
        <fullName evidence="4">DUF4328 domain-containing protein</fullName>
    </recommendedName>
</protein>
<evidence type="ECO:0008006" key="4">
    <source>
        <dbReference type="Google" id="ProtNLM"/>
    </source>
</evidence>
<keyword evidence="3" id="KW-1185">Reference proteome</keyword>
<keyword evidence="1" id="KW-0472">Membrane</keyword>
<evidence type="ECO:0000256" key="1">
    <source>
        <dbReference type="SAM" id="Phobius"/>
    </source>
</evidence>
<dbReference type="EMBL" id="JBHSNS010000013">
    <property type="protein sequence ID" value="MFC5731157.1"/>
    <property type="molecule type" value="Genomic_DNA"/>
</dbReference>
<keyword evidence="1" id="KW-1133">Transmembrane helix</keyword>
<organism evidence="2 3">
    <name type="scientific">Nocardioides vastitatis</name>
    <dbReference type="NCBI Taxonomy" id="2568655"/>
    <lineage>
        <taxon>Bacteria</taxon>
        <taxon>Bacillati</taxon>
        <taxon>Actinomycetota</taxon>
        <taxon>Actinomycetes</taxon>
        <taxon>Propionibacteriales</taxon>
        <taxon>Nocardioidaceae</taxon>
        <taxon>Nocardioides</taxon>
    </lineage>
</organism>
<feature type="transmembrane region" description="Helical" evidence="1">
    <location>
        <begin position="31"/>
        <end position="52"/>
    </location>
</feature>
<accession>A0ABW0ZKX4</accession>
<evidence type="ECO:0000313" key="2">
    <source>
        <dbReference type="EMBL" id="MFC5731157.1"/>
    </source>
</evidence>
<evidence type="ECO:0000313" key="3">
    <source>
        <dbReference type="Proteomes" id="UP001596072"/>
    </source>
</evidence>
<gene>
    <name evidence="2" type="ORF">ACFPQB_19760</name>
</gene>